<sequence length="107" mass="12797">MYQTELIVQKLNSFDIVNRKNYVIEIGYETEKESTVPLNKKKIVLLDIATRTMASKRCPEQHQTYILFGIEDIFQMKRRWGKTILVPVQNLPHMDRKIERIIEKVYK</sequence>
<evidence type="ECO:0000313" key="1">
    <source>
        <dbReference type="EMBL" id="OPF87102.1"/>
    </source>
</evidence>
<protein>
    <submittedName>
        <fullName evidence="1">Uncharacterized protein</fullName>
    </submittedName>
</protein>
<name>A0A1V4DF24_9ENTE</name>
<dbReference type="Proteomes" id="UP000189970">
    <property type="component" value="Unassembled WGS sequence"/>
</dbReference>
<reference evidence="1 2" key="1">
    <citation type="submission" date="2017-02" db="EMBL/GenBank/DDBJ databases">
        <title>Vagococcus cremeus sp. nov., isolated from the small intestine of a marten, Martes flavigula.</title>
        <authorList>
            <person name="Tak E.J."/>
            <person name="Bae J.-W."/>
        </authorList>
    </citation>
    <scope>NUCLEOTIDE SEQUENCE [LARGE SCALE GENOMIC DNA]</scope>
    <source>
        <strain evidence="1 2">D7T301</strain>
    </source>
</reference>
<evidence type="ECO:0000313" key="2">
    <source>
        <dbReference type="Proteomes" id="UP000189970"/>
    </source>
</evidence>
<organism evidence="1 2">
    <name type="scientific">Vagococcus martis</name>
    <dbReference type="NCBI Taxonomy" id="1768210"/>
    <lineage>
        <taxon>Bacteria</taxon>
        <taxon>Bacillati</taxon>
        <taxon>Bacillota</taxon>
        <taxon>Bacilli</taxon>
        <taxon>Lactobacillales</taxon>
        <taxon>Enterococcaceae</taxon>
        <taxon>Vagococcus</taxon>
    </lineage>
</organism>
<gene>
    <name evidence="1" type="ORF">BW731_02220</name>
</gene>
<keyword evidence="2" id="KW-1185">Reference proteome</keyword>
<accession>A0A1V4DF24</accession>
<dbReference type="EMBL" id="MVAB01000001">
    <property type="protein sequence ID" value="OPF87102.1"/>
    <property type="molecule type" value="Genomic_DNA"/>
</dbReference>
<comment type="caution">
    <text evidence="1">The sequence shown here is derived from an EMBL/GenBank/DDBJ whole genome shotgun (WGS) entry which is preliminary data.</text>
</comment>
<dbReference type="AlphaFoldDB" id="A0A1V4DF24"/>
<dbReference type="RefSeq" id="WP_079345323.1">
    <property type="nucleotide sequence ID" value="NZ_MVAB01000001.1"/>
</dbReference>
<proteinExistence type="predicted"/>